<evidence type="ECO:0000313" key="3">
    <source>
        <dbReference type="EMBL" id="PMS22829.1"/>
    </source>
</evidence>
<keyword evidence="4" id="KW-1185">Reference proteome</keyword>
<dbReference type="EMBL" id="PNYB01000013">
    <property type="protein sequence ID" value="PMS22829.1"/>
    <property type="molecule type" value="Genomic_DNA"/>
</dbReference>
<feature type="chain" id="PRO_5014912045" description="Peptide-binding protein" evidence="2">
    <location>
        <begin position="21"/>
        <end position="385"/>
    </location>
</feature>
<feature type="compositionally biased region" description="Pro residues" evidence="1">
    <location>
        <begin position="281"/>
        <end position="293"/>
    </location>
</feature>
<comment type="caution">
    <text evidence="3">The sequence shown here is derived from an EMBL/GenBank/DDBJ whole genome shotgun (WGS) entry which is preliminary data.</text>
</comment>
<accession>A0A2N7W093</accession>
<feature type="compositionally biased region" description="Basic and acidic residues" evidence="1">
    <location>
        <begin position="373"/>
        <end position="385"/>
    </location>
</feature>
<reference evidence="3 4" key="1">
    <citation type="submission" date="2018-01" db="EMBL/GenBank/DDBJ databases">
        <title>Whole genome analyses suggest that Burkholderia sensu lato contains two further novel genera in the rhizoxinica-symbiotica group Mycetohabitans gen. nov., and Trinickia gen. nov.: implications for the evolution of diazotrophy and nodulation in the Burkholderiaceae.</title>
        <authorList>
            <person name="Estrada-de los Santos P."/>
            <person name="Palmer M."/>
            <person name="Chavez-Ramirez B."/>
            <person name="Beukes C."/>
            <person name="Steenkamp E.T."/>
            <person name="Hirsch A.M."/>
            <person name="Manyaka P."/>
            <person name="Maluk M."/>
            <person name="Lafos M."/>
            <person name="Crook M."/>
            <person name="Gross E."/>
            <person name="Simon M.F."/>
            <person name="Bueno dos Reis Junior F."/>
            <person name="Poole P.S."/>
            <person name="Venter S.N."/>
            <person name="James E.K."/>
        </authorList>
    </citation>
    <scope>NUCLEOTIDE SEQUENCE [LARGE SCALE GENOMIC DNA]</scope>
    <source>
        <strain evidence="3 4">GP25-8</strain>
    </source>
</reference>
<protein>
    <recommendedName>
        <fullName evidence="5">Peptide-binding protein</fullName>
    </recommendedName>
</protein>
<sequence>MRTLLVALSILVAQPISVNAQIDVNIGLPGINIGINMSAYPRLVRVPGYPVYYAPQANWNYFFYDGLYWVYQQDNWYVSSWYNGPWQWVGPENVPLYVLRIPVRYYRRPPSYFVGWNRNEPPRWGDHWGRDWESHRRGWDQWDRRSAPPPALLPNYQRQYSGARYPRAAGQQNAIRSEHYHYEPREPITRQYFRPGGNAGDGHARPQPRELRGQPQVDMGQPGQQRRELNQQSPRYEQQQNQQRQNQQQQNQQQQNQQQQNQQQQDRQRQNQQQNQQRPQPSAPPPQVRPPQAPGQESVRPQQRPAPQQAMPAPAPQRQPAPADAMPPRGKPNPPRQQPSGPQQDRQVTRQMPPAQPAQQTPGPQRGAPGNEGDNKGDRRGQSNH</sequence>
<dbReference type="Proteomes" id="UP000235347">
    <property type="component" value="Unassembled WGS sequence"/>
</dbReference>
<feature type="signal peptide" evidence="2">
    <location>
        <begin position="1"/>
        <end position="20"/>
    </location>
</feature>
<dbReference type="AlphaFoldDB" id="A0A2N7W093"/>
<evidence type="ECO:0000256" key="1">
    <source>
        <dbReference type="SAM" id="MobiDB-lite"/>
    </source>
</evidence>
<dbReference type="RefSeq" id="WP_102610861.1">
    <property type="nucleotide sequence ID" value="NZ_CADIKD010000009.1"/>
</dbReference>
<feature type="compositionally biased region" description="Basic and acidic residues" evidence="1">
    <location>
        <begin position="178"/>
        <end position="188"/>
    </location>
</feature>
<gene>
    <name evidence="3" type="ORF">C0Z19_16205</name>
</gene>
<feature type="region of interest" description="Disordered" evidence="1">
    <location>
        <begin position="178"/>
        <end position="385"/>
    </location>
</feature>
<evidence type="ECO:0008006" key="5">
    <source>
        <dbReference type="Google" id="ProtNLM"/>
    </source>
</evidence>
<evidence type="ECO:0000313" key="4">
    <source>
        <dbReference type="Proteomes" id="UP000235347"/>
    </source>
</evidence>
<feature type="compositionally biased region" description="Low complexity" evidence="1">
    <location>
        <begin position="230"/>
        <end position="280"/>
    </location>
</feature>
<name>A0A2N7W093_9BURK</name>
<feature type="compositionally biased region" description="Basic and acidic residues" evidence="1">
    <location>
        <begin position="202"/>
        <end position="212"/>
    </location>
</feature>
<feature type="compositionally biased region" description="Low complexity" evidence="1">
    <location>
        <begin position="349"/>
        <end position="369"/>
    </location>
</feature>
<organism evidence="3 4">
    <name type="scientific">Trinickia soli</name>
    <dbReference type="NCBI Taxonomy" id="380675"/>
    <lineage>
        <taxon>Bacteria</taxon>
        <taxon>Pseudomonadati</taxon>
        <taxon>Pseudomonadota</taxon>
        <taxon>Betaproteobacteria</taxon>
        <taxon>Burkholderiales</taxon>
        <taxon>Burkholderiaceae</taxon>
        <taxon>Trinickia</taxon>
    </lineage>
</organism>
<proteinExistence type="predicted"/>
<feature type="compositionally biased region" description="Low complexity" evidence="1">
    <location>
        <begin position="300"/>
        <end position="312"/>
    </location>
</feature>
<evidence type="ECO:0000256" key="2">
    <source>
        <dbReference type="SAM" id="SignalP"/>
    </source>
</evidence>
<keyword evidence="2" id="KW-0732">Signal</keyword>